<protein>
    <submittedName>
        <fullName evidence="2">Uncharacterized protein</fullName>
    </submittedName>
</protein>
<evidence type="ECO:0000256" key="1">
    <source>
        <dbReference type="SAM" id="SignalP"/>
    </source>
</evidence>
<dbReference type="AlphaFoldDB" id="A0AAX0S9T4"/>
<evidence type="ECO:0000313" key="3">
    <source>
        <dbReference type="Proteomes" id="UP000220106"/>
    </source>
</evidence>
<organism evidence="2 3">
    <name type="scientific">Peribacillus butanolivorans</name>
    <dbReference type="NCBI Taxonomy" id="421767"/>
    <lineage>
        <taxon>Bacteria</taxon>
        <taxon>Bacillati</taxon>
        <taxon>Bacillota</taxon>
        <taxon>Bacilli</taxon>
        <taxon>Bacillales</taxon>
        <taxon>Bacillaceae</taxon>
        <taxon>Peribacillus</taxon>
    </lineage>
</organism>
<proteinExistence type="predicted"/>
<dbReference type="EMBL" id="NUEQ01000004">
    <property type="protein sequence ID" value="PEJ37531.1"/>
    <property type="molecule type" value="Genomic_DNA"/>
</dbReference>
<feature type="signal peptide" evidence="1">
    <location>
        <begin position="1"/>
        <end position="29"/>
    </location>
</feature>
<evidence type="ECO:0000313" key="2">
    <source>
        <dbReference type="EMBL" id="PEJ37531.1"/>
    </source>
</evidence>
<dbReference type="RefSeq" id="WP_098174562.1">
    <property type="nucleotide sequence ID" value="NZ_NUEQ01000004.1"/>
</dbReference>
<keyword evidence="1" id="KW-0732">Signal</keyword>
<name>A0AAX0S9T4_9BACI</name>
<feature type="chain" id="PRO_5043869468" evidence="1">
    <location>
        <begin position="30"/>
        <end position="340"/>
    </location>
</feature>
<reference evidence="2 3" key="1">
    <citation type="submission" date="2017-09" db="EMBL/GenBank/DDBJ databases">
        <title>Large-scale bioinformatics analysis of Bacillus genomes uncovers conserved roles of natural products in bacterial physiology.</title>
        <authorList>
            <consortium name="Agbiome Team Llc"/>
            <person name="Bleich R.M."/>
            <person name="Kirk G.J."/>
            <person name="Santa Maria K.C."/>
            <person name="Allen S.E."/>
            <person name="Farag S."/>
            <person name="Shank E.A."/>
            <person name="Bowers A."/>
        </authorList>
    </citation>
    <scope>NUCLEOTIDE SEQUENCE [LARGE SCALE GENOMIC DNA]</scope>
    <source>
        <strain evidence="2 3">AFS003229</strain>
    </source>
</reference>
<comment type="caution">
    <text evidence="2">The sequence shown here is derived from an EMBL/GenBank/DDBJ whole genome shotgun (WGS) entry which is preliminary data.</text>
</comment>
<sequence>MKIIFKKTFITLLGCLILLNMSGITTSVANTVPTKTTTIDRVFEYLGLKYENAIQNFDYGDKNEVFITQRVKSATVLSRCIIKGEKCEVEDYVILGDYGHGESLEVIKENGKTLLWVGNTVNSGDSNKWSTDISLIEYKVNPAKPTGAEVVNVKTITNLEEVTSKISGSAYRSAVAIADGKDRICFRIQIGTSASDTYYAVYKLSDVTKALKASSDNKMSIKDLSSLQLTNFTGLTRPNNSFQGFDITGIGSGNKFLYLYGGAAGDTPTLYKYSYTNGGNAEHINTIKITGSYVGTLEAEGIKVENNPNNSSVETVFLSLNPGLDSSGNQKPIRLYTLFE</sequence>
<gene>
    <name evidence="2" type="ORF">CN689_01145</name>
</gene>
<dbReference type="Proteomes" id="UP000220106">
    <property type="component" value="Unassembled WGS sequence"/>
</dbReference>
<accession>A0AAX0S9T4</accession>